<dbReference type="eggNOG" id="COG1807">
    <property type="taxonomic scope" value="Bacteria"/>
</dbReference>
<feature type="transmembrane region" description="Helical" evidence="1">
    <location>
        <begin position="265"/>
        <end position="289"/>
    </location>
</feature>
<proteinExistence type="predicted"/>
<reference evidence="2 3" key="1">
    <citation type="journal article" date="2010" name="Stand. Genomic Sci.">
        <title>Complete genome sequence of Haliangium ochraceum type strain (SMP-2).</title>
        <authorList>
            <consortium name="US DOE Joint Genome Institute (JGI-PGF)"/>
            <person name="Ivanova N."/>
            <person name="Daum C."/>
            <person name="Lang E."/>
            <person name="Abt B."/>
            <person name="Kopitz M."/>
            <person name="Saunders E."/>
            <person name="Lapidus A."/>
            <person name="Lucas S."/>
            <person name="Glavina Del Rio T."/>
            <person name="Nolan M."/>
            <person name="Tice H."/>
            <person name="Copeland A."/>
            <person name="Cheng J.F."/>
            <person name="Chen F."/>
            <person name="Bruce D."/>
            <person name="Goodwin L."/>
            <person name="Pitluck S."/>
            <person name="Mavromatis K."/>
            <person name="Pati A."/>
            <person name="Mikhailova N."/>
            <person name="Chen A."/>
            <person name="Palaniappan K."/>
            <person name="Land M."/>
            <person name="Hauser L."/>
            <person name="Chang Y.J."/>
            <person name="Jeffries C.D."/>
            <person name="Detter J.C."/>
            <person name="Brettin T."/>
            <person name="Rohde M."/>
            <person name="Goker M."/>
            <person name="Bristow J."/>
            <person name="Markowitz V."/>
            <person name="Eisen J.A."/>
            <person name="Hugenholtz P."/>
            <person name="Kyrpides N.C."/>
            <person name="Klenk H.P."/>
        </authorList>
    </citation>
    <scope>NUCLEOTIDE SEQUENCE [LARGE SCALE GENOMIC DNA]</scope>
    <source>
        <strain evidence="3">DSM 14365 / CIP 107738 / JCM 11303 / AJ 13395 / SMP-2</strain>
    </source>
</reference>
<evidence type="ECO:0000313" key="3">
    <source>
        <dbReference type="Proteomes" id="UP000001880"/>
    </source>
</evidence>
<keyword evidence="1" id="KW-0812">Transmembrane</keyword>
<sequence>MPLLAALITFALYAWTASPALGWLDAPEFVAASVALGVPHSPGHPLPVLLGRLGAMLPLGDLAFRVNLMSAFAGAGAAATMTAAARRILGRLAPTVAYPARALASLAAGLIFALSWSAWFQGVRAEVYALEAALHGLVLALVIVELSRVREDHLLAGNARRLYAAGLWAGLALATHPFIALTVVLPAMAAVLIWRRPSLPGGARVALIGIIGLTPLLQTAVRAARYPLVNWGAPHTAERFAWTVSVRAFQKTASAEHVSPPVEDLVQATAVMAEQMSGPLALLAVLGLYVGIRRGGPARRWTLLLVAILGMALGGRTLLGFDPQVPDDHGYLLPALSAMVLLAVIGVATVAEALAQTVRPAPAGALLAGVLVAFVPWQLLRFGPEADVSDARTSEVMAAWQLESLPPRTLLLSAYFETRFRLWALSATEGARPDIDVLDRSFLSYPGMDEDARHANPELSALIDAPLRVGAPLPVSELRTQARERPVRVELHINLDEPGDPWLLPDGAFAALVPTVPDDDTRRAAERHDRESLDALAERLRAVSPTSDSIGLLSIETVRVNSALLWLDMARLHLYCRQRRQQAAQETLDSAVSLAPEDLLLRDIARRCRLRVR</sequence>
<dbReference type="InterPro" id="IPR052724">
    <property type="entry name" value="GT117_domain-containing"/>
</dbReference>
<evidence type="ECO:0008006" key="4">
    <source>
        <dbReference type="Google" id="ProtNLM"/>
    </source>
</evidence>
<accession>D0LFQ9</accession>
<gene>
    <name evidence="2" type="ordered locus">Hoch_0051</name>
</gene>
<dbReference type="AlphaFoldDB" id="D0LFQ9"/>
<dbReference type="EMBL" id="CP001804">
    <property type="protein sequence ID" value="ACY12693.1"/>
    <property type="molecule type" value="Genomic_DNA"/>
</dbReference>
<feature type="transmembrane region" description="Helical" evidence="1">
    <location>
        <begin position="301"/>
        <end position="319"/>
    </location>
</feature>
<keyword evidence="1" id="KW-0472">Membrane</keyword>
<dbReference type="InterPro" id="IPR021280">
    <property type="entry name" value="TMEM260-like"/>
</dbReference>
<evidence type="ECO:0000313" key="2">
    <source>
        <dbReference type="EMBL" id="ACY12693.1"/>
    </source>
</evidence>
<organism evidence="2 3">
    <name type="scientific">Haliangium ochraceum (strain DSM 14365 / JCM 11303 / SMP-2)</name>
    <dbReference type="NCBI Taxonomy" id="502025"/>
    <lineage>
        <taxon>Bacteria</taxon>
        <taxon>Pseudomonadati</taxon>
        <taxon>Myxococcota</taxon>
        <taxon>Polyangia</taxon>
        <taxon>Haliangiales</taxon>
        <taxon>Kofleriaceae</taxon>
        <taxon>Haliangium</taxon>
    </lineage>
</organism>
<feature type="transmembrane region" description="Helical" evidence="1">
    <location>
        <begin position="101"/>
        <end position="120"/>
    </location>
</feature>
<keyword evidence="3" id="KW-1185">Reference proteome</keyword>
<dbReference type="KEGG" id="hoh:Hoch_0051"/>
<dbReference type="PANTHER" id="PTHR16214">
    <property type="entry name" value="TRANSMEMBRANE PROTEIN 260"/>
    <property type="match status" value="1"/>
</dbReference>
<dbReference type="HOGENOM" id="CLU_440600_0_0_7"/>
<dbReference type="OrthoDB" id="9807602at2"/>
<feature type="transmembrane region" description="Helical" evidence="1">
    <location>
        <begin position="167"/>
        <end position="193"/>
    </location>
</feature>
<evidence type="ECO:0000256" key="1">
    <source>
        <dbReference type="SAM" id="Phobius"/>
    </source>
</evidence>
<dbReference type="PANTHER" id="PTHR16214:SF3">
    <property type="entry name" value="TRANSMEMBRANE PROTEIN 260"/>
    <property type="match status" value="1"/>
</dbReference>
<feature type="transmembrane region" description="Helical" evidence="1">
    <location>
        <begin position="331"/>
        <end position="351"/>
    </location>
</feature>
<feature type="transmembrane region" description="Helical" evidence="1">
    <location>
        <begin position="205"/>
        <end position="224"/>
    </location>
</feature>
<dbReference type="Proteomes" id="UP000001880">
    <property type="component" value="Chromosome"/>
</dbReference>
<dbReference type="RefSeq" id="WP_012825320.1">
    <property type="nucleotide sequence ID" value="NC_013440.1"/>
</dbReference>
<keyword evidence="1" id="KW-1133">Transmembrane helix</keyword>
<protein>
    <recommendedName>
        <fullName evidence="4">DUF2723 domain-containing protein</fullName>
    </recommendedName>
</protein>
<feature type="transmembrane region" description="Helical" evidence="1">
    <location>
        <begin position="363"/>
        <end position="380"/>
    </location>
</feature>
<dbReference type="STRING" id="502025.Hoch_0051"/>
<name>D0LFQ9_HALO1</name>
<dbReference type="Pfam" id="PF11028">
    <property type="entry name" value="TMEM260-like"/>
    <property type="match status" value="1"/>
</dbReference>
<feature type="transmembrane region" description="Helical" evidence="1">
    <location>
        <begin position="71"/>
        <end position="89"/>
    </location>
</feature>